<protein>
    <submittedName>
        <fullName evidence="3">Phosphate-binding protein</fullName>
    </submittedName>
</protein>
<proteinExistence type="predicted"/>
<organism evidence="3 4">
    <name type="scientific">Candidatus Buchananbacteria bacterium RIFCSPLOWO2_01_FULL_40_23b</name>
    <dbReference type="NCBI Taxonomy" id="1797544"/>
    <lineage>
        <taxon>Bacteria</taxon>
        <taxon>Candidatus Buchananiibacteriota</taxon>
    </lineage>
</organism>
<evidence type="ECO:0000256" key="1">
    <source>
        <dbReference type="ARBA" id="ARBA00022729"/>
    </source>
</evidence>
<dbReference type="PANTHER" id="PTHR30570:SF1">
    <property type="entry name" value="PHOSPHATE-BINDING PROTEIN PSTS"/>
    <property type="match status" value="1"/>
</dbReference>
<evidence type="ECO:0000313" key="3">
    <source>
        <dbReference type="EMBL" id="OGY55107.1"/>
    </source>
</evidence>
<dbReference type="SUPFAM" id="SSF53850">
    <property type="entry name" value="Periplasmic binding protein-like II"/>
    <property type="match status" value="1"/>
</dbReference>
<gene>
    <name evidence="3" type="ORF">A2912_00140</name>
</gene>
<evidence type="ECO:0000259" key="2">
    <source>
        <dbReference type="Pfam" id="PF12849"/>
    </source>
</evidence>
<dbReference type="EMBL" id="MHIN01000024">
    <property type="protein sequence ID" value="OGY55107.1"/>
    <property type="molecule type" value="Genomic_DNA"/>
</dbReference>
<comment type="caution">
    <text evidence="3">The sequence shown here is derived from an EMBL/GenBank/DDBJ whole genome shotgun (WGS) entry which is preliminary data.</text>
</comment>
<feature type="non-terminal residue" evidence="3">
    <location>
        <position position="230"/>
    </location>
</feature>
<sequence>MKKIILFSTILLVGVFVFIFLTLNQSTTPKKESLVIKGSDTEVQLVSNLVEAFLEKNPKADISVTGGGSGVGIAALLNGEIDLANSSRKMEDKELEQAKNKGLEIREFILARDGLSIIVHPENPIQQLLIDQIAKIYKGEITNWKEVGGKDEKIILYGRQSTSGTYVFFRNFVVQEDYSPEMLNMEGNQAIVDAVKADKNGIGYVGVGYVKDENNQPRGDIKIIPVAQDE</sequence>
<feature type="domain" description="PBP" evidence="2">
    <location>
        <begin position="26"/>
        <end position="220"/>
    </location>
</feature>
<accession>A0A1G1YUL8</accession>
<dbReference type="Gene3D" id="3.40.190.10">
    <property type="entry name" value="Periplasmic binding protein-like II"/>
    <property type="match status" value="2"/>
</dbReference>
<dbReference type="InterPro" id="IPR024370">
    <property type="entry name" value="PBP_domain"/>
</dbReference>
<evidence type="ECO:0000313" key="4">
    <source>
        <dbReference type="Proteomes" id="UP000178122"/>
    </source>
</evidence>
<dbReference type="InterPro" id="IPR050811">
    <property type="entry name" value="Phosphate_ABC_transporter"/>
</dbReference>
<name>A0A1G1YUL8_9BACT</name>
<dbReference type="Proteomes" id="UP000178122">
    <property type="component" value="Unassembled WGS sequence"/>
</dbReference>
<keyword evidence="1" id="KW-0732">Signal</keyword>
<reference evidence="3 4" key="1">
    <citation type="journal article" date="2016" name="Nat. Commun.">
        <title>Thousands of microbial genomes shed light on interconnected biogeochemical processes in an aquifer system.</title>
        <authorList>
            <person name="Anantharaman K."/>
            <person name="Brown C.T."/>
            <person name="Hug L.A."/>
            <person name="Sharon I."/>
            <person name="Castelle C.J."/>
            <person name="Probst A.J."/>
            <person name="Thomas B.C."/>
            <person name="Singh A."/>
            <person name="Wilkins M.J."/>
            <person name="Karaoz U."/>
            <person name="Brodie E.L."/>
            <person name="Williams K.H."/>
            <person name="Hubbard S.S."/>
            <person name="Banfield J.F."/>
        </authorList>
    </citation>
    <scope>NUCLEOTIDE SEQUENCE [LARGE SCALE GENOMIC DNA]</scope>
</reference>
<dbReference type="AlphaFoldDB" id="A0A1G1YUL8"/>
<dbReference type="PANTHER" id="PTHR30570">
    <property type="entry name" value="PERIPLASMIC PHOSPHATE BINDING COMPONENT OF PHOSPHATE ABC TRANSPORTER"/>
    <property type="match status" value="1"/>
</dbReference>
<dbReference type="CDD" id="cd13566">
    <property type="entry name" value="PBP2_phosphate"/>
    <property type="match status" value="1"/>
</dbReference>
<dbReference type="Pfam" id="PF12849">
    <property type="entry name" value="PBP_like_2"/>
    <property type="match status" value="1"/>
</dbReference>